<evidence type="ECO:0000256" key="5">
    <source>
        <dbReference type="ARBA" id="ARBA00023065"/>
    </source>
</evidence>
<name>A0A5J9TEA2_9POAL</name>
<dbReference type="PANTHER" id="PTHR18966">
    <property type="entry name" value="IONOTROPIC GLUTAMATE RECEPTOR"/>
    <property type="match status" value="1"/>
</dbReference>
<feature type="transmembrane region" description="Helical" evidence="11">
    <location>
        <begin position="59"/>
        <end position="79"/>
    </location>
</feature>
<evidence type="ECO:0000256" key="8">
    <source>
        <dbReference type="ARBA" id="ARBA00023180"/>
    </source>
</evidence>
<organism evidence="13 14">
    <name type="scientific">Eragrostis curvula</name>
    <name type="common">weeping love grass</name>
    <dbReference type="NCBI Taxonomy" id="38414"/>
    <lineage>
        <taxon>Eukaryota</taxon>
        <taxon>Viridiplantae</taxon>
        <taxon>Streptophyta</taxon>
        <taxon>Embryophyta</taxon>
        <taxon>Tracheophyta</taxon>
        <taxon>Spermatophyta</taxon>
        <taxon>Magnoliopsida</taxon>
        <taxon>Liliopsida</taxon>
        <taxon>Poales</taxon>
        <taxon>Poaceae</taxon>
        <taxon>PACMAD clade</taxon>
        <taxon>Chloridoideae</taxon>
        <taxon>Eragrostideae</taxon>
        <taxon>Eragrostidinae</taxon>
        <taxon>Eragrostis</taxon>
    </lineage>
</organism>
<keyword evidence="10" id="KW-0407">Ion channel</keyword>
<dbReference type="InterPro" id="IPR001320">
    <property type="entry name" value="Iontro_rcpt_C"/>
</dbReference>
<proteinExistence type="predicted"/>
<reference evidence="13 14" key="1">
    <citation type="journal article" date="2019" name="Sci. Rep.">
        <title>A high-quality genome of Eragrostis curvula grass provides insights into Poaceae evolution and supports new strategies to enhance forage quality.</title>
        <authorList>
            <person name="Carballo J."/>
            <person name="Santos B.A.C.M."/>
            <person name="Zappacosta D."/>
            <person name="Garbus I."/>
            <person name="Selva J.P."/>
            <person name="Gallo C.A."/>
            <person name="Diaz A."/>
            <person name="Albertini E."/>
            <person name="Caccamo M."/>
            <person name="Echenique V."/>
        </authorList>
    </citation>
    <scope>NUCLEOTIDE SEQUENCE [LARGE SCALE GENOMIC DNA]</scope>
    <source>
        <strain evidence="14">cv. Victoria</strain>
        <tissue evidence="13">Leaf</tissue>
    </source>
</reference>
<keyword evidence="6 11" id="KW-0472">Membrane</keyword>
<gene>
    <name evidence="13" type="ORF">EJB05_43130</name>
</gene>
<accession>A0A5J9TEA2</accession>
<keyword evidence="2" id="KW-0813">Transport</keyword>
<dbReference type="OrthoDB" id="5984008at2759"/>
<dbReference type="Gene3D" id="1.10.287.70">
    <property type="match status" value="1"/>
</dbReference>
<evidence type="ECO:0000256" key="4">
    <source>
        <dbReference type="ARBA" id="ARBA00022989"/>
    </source>
</evidence>
<dbReference type="InterPro" id="IPR015683">
    <property type="entry name" value="Ionotropic_Glu_rcpt"/>
</dbReference>
<dbReference type="EMBL" id="RWGY01000039">
    <property type="protein sequence ID" value="TVU09644.1"/>
    <property type="molecule type" value="Genomic_DNA"/>
</dbReference>
<keyword evidence="9" id="KW-1071">Ligand-gated ion channel</keyword>
<dbReference type="Gramene" id="TVU09644">
    <property type="protein sequence ID" value="TVU09644"/>
    <property type="gene ID" value="EJB05_43130"/>
</dbReference>
<evidence type="ECO:0000313" key="14">
    <source>
        <dbReference type="Proteomes" id="UP000324897"/>
    </source>
</evidence>
<feature type="transmembrane region" description="Helical" evidence="11">
    <location>
        <begin position="91"/>
        <end position="109"/>
    </location>
</feature>
<keyword evidence="8" id="KW-0325">Glycoprotein</keyword>
<dbReference type="Pfam" id="PF00060">
    <property type="entry name" value="Lig_chan"/>
    <property type="match status" value="1"/>
</dbReference>
<comment type="caution">
    <text evidence="13">The sequence shown here is derived from an EMBL/GenBank/DDBJ whole genome shotgun (WGS) entry which is preliminary data.</text>
</comment>
<evidence type="ECO:0000256" key="10">
    <source>
        <dbReference type="ARBA" id="ARBA00023303"/>
    </source>
</evidence>
<feature type="non-terminal residue" evidence="13">
    <location>
        <position position="1"/>
    </location>
</feature>
<comment type="subcellular location">
    <subcellularLocation>
        <location evidence="1">Membrane</location>
        <topology evidence="1">Multi-pass membrane protein</topology>
    </subcellularLocation>
</comment>
<evidence type="ECO:0000256" key="2">
    <source>
        <dbReference type="ARBA" id="ARBA00022448"/>
    </source>
</evidence>
<keyword evidence="14" id="KW-1185">Reference proteome</keyword>
<evidence type="ECO:0000313" key="13">
    <source>
        <dbReference type="EMBL" id="TVU09644.1"/>
    </source>
</evidence>
<feature type="domain" description="Ionotropic glutamate receptor C-terminal" evidence="12">
    <location>
        <begin position="59"/>
        <end position="109"/>
    </location>
</feature>
<sequence length="113" mass="12329">MCYDFAGVRRGGGGHDDHGEPVAAGGLHAAVHVVGHLHGGAVPRPAQQARLGLLKPLHYDLWLVSFAFLLFTGFAVWAVEHRVNEEFRGPPSYQIGTLLYFGFSTLVFAHSNY</sequence>
<evidence type="ECO:0000256" key="6">
    <source>
        <dbReference type="ARBA" id="ARBA00023136"/>
    </source>
</evidence>
<protein>
    <recommendedName>
        <fullName evidence="12">Ionotropic glutamate receptor C-terminal domain-containing protein</fullName>
    </recommendedName>
</protein>
<dbReference type="GO" id="GO:0015276">
    <property type="term" value="F:ligand-gated monoatomic ion channel activity"/>
    <property type="evidence" value="ECO:0007669"/>
    <property type="project" value="InterPro"/>
</dbReference>
<evidence type="ECO:0000256" key="11">
    <source>
        <dbReference type="SAM" id="Phobius"/>
    </source>
</evidence>
<dbReference type="Proteomes" id="UP000324897">
    <property type="component" value="Chromosome 3"/>
</dbReference>
<evidence type="ECO:0000256" key="9">
    <source>
        <dbReference type="ARBA" id="ARBA00023286"/>
    </source>
</evidence>
<evidence type="ECO:0000259" key="12">
    <source>
        <dbReference type="Pfam" id="PF00060"/>
    </source>
</evidence>
<dbReference type="GO" id="GO:0016020">
    <property type="term" value="C:membrane"/>
    <property type="evidence" value="ECO:0007669"/>
    <property type="project" value="UniProtKB-SubCell"/>
</dbReference>
<dbReference type="AlphaFoldDB" id="A0A5J9TEA2"/>
<keyword evidence="5" id="KW-0406">Ion transport</keyword>
<evidence type="ECO:0000256" key="7">
    <source>
        <dbReference type="ARBA" id="ARBA00023170"/>
    </source>
</evidence>
<keyword evidence="4 11" id="KW-1133">Transmembrane helix</keyword>
<keyword evidence="3 11" id="KW-0812">Transmembrane</keyword>
<evidence type="ECO:0000256" key="3">
    <source>
        <dbReference type="ARBA" id="ARBA00022692"/>
    </source>
</evidence>
<keyword evidence="7" id="KW-0675">Receptor</keyword>
<evidence type="ECO:0000256" key="1">
    <source>
        <dbReference type="ARBA" id="ARBA00004141"/>
    </source>
</evidence>